<feature type="binding site" evidence="5">
    <location>
        <begin position="118"/>
        <end position="122"/>
    </location>
    <ligand>
        <name>S-adenosyl-L-methionine</name>
        <dbReference type="ChEBI" id="CHEBI:59789"/>
    </ligand>
</feature>
<keyword evidence="2 5" id="KW-0808">Transferase</keyword>
<dbReference type="InterPro" id="IPR029063">
    <property type="entry name" value="SAM-dependent_MTases_sf"/>
</dbReference>
<dbReference type="NCBIfam" id="TIGR00536">
    <property type="entry name" value="hemK_fam"/>
    <property type="match status" value="1"/>
</dbReference>
<evidence type="ECO:0000256" key="5">
    <source>
        <dbReference type="HAMAP-Rule" id="MF_02126"/>
    </source>
</evidence>
<dbReference type="NCBIfam" id="TIGR03534">
    <property type="entry name" value="RF_mod_PrmC"/>
    <property type="match status" value="1"/>
</dbReference>
<organism evidence="8 9">
    <name type="scientific">Fermentimonas caenicola</name>
    <dbReference type="NCBI Taxonomy" id="1562970"/>
    <lineage>
        <taxon>Bacteria</taxon>
        <taxon>Pseudomonadati</taxon>
        <taxon>Bacteroidota</taxon>
        <taxon>Bacteroidia</taxon>
        <taxon>Bacteroidales</taxon>
        <taxon>Dysgonomonadaceae</taxon>
        <taxon>Fermentimonas</taxon>
    </lineage>
</organism>
<evidence type="ECO:0000313" key="8">
    <source>
        <dbReference type="EMBL" id="CEA16760.1"/>
    </source>
</evidence>
<reference evidence="8 9" key="1">
    <citation type="submission" date="2014-08" db="EMBL/GenBank/DDBJ databases">
        <authorList>
            <person name="Wibberg D."/>
        </authorList>
    </citation>
    <scope>NUCLEOTIDE SEQUENCE [LARGE SCALE GENOMIC DNA]</scope>
    <source>
        <strain evidence="9">ING2-E5B</strain>
    </source>
</reference>
<dbReference type="GO" id="GO:0102559">
    <property type="term" value="F:peptide chain release factor N(5)-glutamine methyltransferase activity"/>
    <property type="evidence" value="ECO:0007669"/>
    <property type="project" value="UniProtKB-EC"/>
</dbReference>
<feature type="domain" description="Release factor glutamine methyltransferase N-terminal" evidence="7">
    <location>
        <begin position="4"/>
        <end position="74"/>
    </location>
</feature>
<dbReference type="InterPro" id="IPR019874">
    <property type="entry name" value="RF_methyltr_PrmC"/>
</dbReference>
<proteinExistence type="inferred from homology"/>
<comment type="similarity">
    <text evidence="5">Belongs to the protein N5-glutamine methyltransferase family. PrmC subfamily.</text>
</comment>
<dbReference type="PATRIC" id="fig|1562970.3.peg.2006"/>
<comment type="function">
    <text evidence="5">Methylates the class 1 translation termination release factors RF1/PrfA and RF2/PrfB on the glutamine residue of the universally conserved GGQ motif.</text>
</comment>
<dbReference type="InterPro" id="IPR002052">
    <property type="entry name" value="DNA_methylase_N6_adenine_CS"/>
</dbReference>
<sequence>MQELTHYIRQELGSLYTHTELFALIRIILEEVTGIDNTGIISDKFNHLSSSELSKIKDIIGRLKKSEPIQYVLGKTEFYGLNFKVSPDVLIPRPETEELVEWILSEKAAGPVSILDIGTGSGCIAVTLAKKLPQAEVNAWDISEGALDIARENARINNVTVNFSNQDVLSINEDNEIISEGGKYDVIISNPPYVMDSEKKSMDDNVLNYEPHVALFVEDDNPLLFYDKISTIALDLLNDNGKLYFEINRDKGDDILHLLKSKGYDQIELRRDISGNFRMIKGVRTVSGSKQTYNHE</sequence>
<gene>
    <name evidence="5 8" type="primary">prmC</name>
    <name evidence="8" type="ORF">ING2E5B_2031</name>
</gene>
<evidence type="ECO:0000256" key="3">
    <source>
        <dbReference type="ARBA" id="ARBA00022691"/>
    </source>
</evidence>
<name>A0A098C1H5_9BACT</name>
<keyword evidence="9" id="KW-1185">Reference proteome</keyword>
<dbReference type="GO" id="GO:0032259">
    <property type="term" value="P:methylation"/>
    <property type="evidence" value="ECO:0007669"/>
    <property type="project" value="UniProtKB-KW"/>
</dbReference>
<dbReference type="PANTHER" id="PTHR18895:SF74">
    <property type="entry name" value="MTRF1L RELEASE FACTOR GLUTAMINE METHYLTRANSFERASE"/>
    <property type="match status" value="1"/>
</dbReference>
<keyword evidence="1 5" id="KW-0489">Methyltransferase</keyword>
<dbReference type="AlphaFoldDB" id="A0A098C1H5"/>
<dbReference type="EMBL" id="LN515532">
    <property type="protein sequence ID" value="CEA16760.1"/>
    <property type="molecule type" value="Genomic_DNA"/>
</dbReference>
<evidence type="ECO:0000256" key="2">
    <source>
        <dbReference type="ARBA" id="ARBA00022679"/>
    </source>
</evidence>
<comment type="caution">
    <text evidence="5">Lacks conserved residue(s) required for the propagation of feature annotation.</text>
</comment>
<dbReference type="OrthoDB" id="9800643at2"/>
<dbReference type="InterPro" id="IPR050320">
    <property type="entry name" value="N5-glutamine_MTase"/>
</dbReference>
<dbReference type="Pfam" id="PF17827">
    <property type="entry name" value="PrmC_N"/>
    <property type="match status" value="1"/>
</dbReference>
<evidence type="ECO:0000259" key="6">
    <source>
        <dbReference type="Pfam" id="PF05175"/>
    </source>
</evidence>
<dbReference type="Gene3D" id="3.40.50.150">
    <property type="entry name" value="Vaccinia Virus protein VP39"/>
    <property type="match status" value="1"/>
</dbReference>
<dbReference type="Pfam" id="PF05175">
    <property type="entry name" value="MTS"/>
    <property type="match status" value="1"/>
</dbReference>
<dbReference type="CDD" id="cd02440">
    <property type="entry name" value="AdoMet_MTases"/>
    <property type="match status" value="1"/>
</dbReference>
<comment type="catalytic activity">
    <reaction evidence="4 5">
        <text>L-glutaminyl-[peptide chain release factor] + S-adenosyl-L-methionine = N(5)-methyl-L-glutaminyl-[peptide chain release factor] + S-adenosyl-L-homocysteine + H(+)</text>
        <dbReference type="Rhea" id="RHEA:42896"/>
        <dbReference type="Rhea" id="RHEA-COMP:10271"/>
        <dbReference type="Rhea" id="RHEA-COMP:10272"/>
        <dbReference type="ChEBI" id="CHEBI:15378"/>
        <dbReference type="ChEBI" id="CHEBI:30011"/>
        <dbReference type="ChEBI" id="CHEBI:57856"/>
        <dbReference type="ChEBI" id="CHEBI:59789"/>
        <dbReference type="ChEBI" id="CHEBI:61891"/>
        <dbReference type="EC" id="2.1.1.297"/>
    </reaction>
</comment>
<evidence type="ECO:0000256" key="1">
    <source>
        <dbReference type="ARBA" id="ARBA00022603"/>
    </source>
</evidence>
<accession>A0A098C1H5</accession>
<dbReference type="STRING" id="1562970.ING2E5B_2031"/>
<evidence type="ECO:0000259" key="7">
    <source>
        <dbReference type="Pfam" id="PF17827"/>
    </source>
</evidence>
<feature type="binding site" evidence="5">
    <location>
        <position position="190"/>
    </location>
    <ligand>
        <name>S-adenosyl-L-methionine</name>
        <dbReference type="ChEBI" id="CHEBI:59789"/>
    </ligand>
</feature>
<dbReference type="SUPFAM" id="SSF53335">
    <property type="entry name" value="S-adenosyl-L-methionine-dependent methyltransferases"/>
    <property type="match status" value="1"/>
</dbReference>
<feature type="domain" description="Methyltransferase small" evidence="6">
    <location>
        <begin position="113"/>
        <end position="199"/>
    </location>
</feature>
<dbReference type="InterPro" id="IPR007848">
    <property type="entry name" value="Small_mtfrase_dom"/>
</dbReference>
<dbReference type="InterPro" id="IPR004556">
    <property type="entry name" value="HemK-like"/>
</dbReference>
<feature type="binding site" evidence="5">
    <location>
        <position position="141"/>
    </location>
    <ligand>
        <name>S-adenosyl-L-methionine</name>
        <dbReference type="ChEBI" id="CHEBI:59789"/>
    </ligand>
</feature>
<keyword evidence="3 5" id="KW-0949">S-adenosyl-L-methionine</keyword>
<dbReference type="HOGENOM" id="CLU_018398_3_2_10"/>
<dbReference type="PROSITE" id="PS00092">
    <property type="entry name" value="N6_MTASE"/>
    <property type="match status" value="1"/>
</dbReference>
<dbReference type="InterPro" id="IPR040758">
    <property type="entry name" value="PrmC_N"/>
</dbReference>
<protein>
    <recommendedName>
        <fullName evidence="5">Release factor glutamine methyltransferase</fullName>
        <shortName evidence="5">RF MTase</shortName>
        <ecNumber evidence="5">2.1.1.297</ecNumber>
    </recommendedName>
    <alternativeName>
        <fullName evidence="5">N5-glutamine methyltransferase PrmC</fullName>
    </alternativeName>
    <alternativeName>
        <fullName evidence="5">Protein-(glutamine-N5) MTase PrmC</fullName>
    </alternativeName>
    <alternativeName>
        <fullName evidence="5">Protein-glutamine N-methyltransferase PrmC</fullName>
    </alternativeName>
</protein>
<dbReference type="GO" id="GO:0003676">
    <property type="term" value="F:nucleic acid binding"/>
    <property type="evidence" value="ECO:0007669"/>
    <property type="project" value="InterPro"/>
</dbReference>
<dbReference type="HAMAP" id="MF_02126">
    <property type="entry name" value="RF_methyltr_PrmC"/>
    <property type="match status" value="1"/>
</dbReference>
<evidence type="ECO:0000256" key="4">
    <source>
        <dbReference type="ARBA" id="ARBA00048391"/>
    </source>
</evidence>
<feature type="binding site" evidence="5">
    <location>
        <begin position="190"/>
        <end position="193"/>
    </location>
    <ligand>
        <name>substrate</name>
    </ligand>
</feature>
<evidence type="ECO:0000313" key="9">
    <source>
        <dbReference type="Proteomes" id="UP000032417"/>
    </source>
</evidence>
<dbReference type="PANTHER" id="PTHR18895">
    <property type="entry name" value="HEMK METHYLTRANSFERASE"/>
    <property type="match status" value="1"/>
</dbReference>
<dbReference type="KEGG" id="pbt:ING2E5B_2031"/>
<dbReference type="Gene3D" id="1.10.8.10">
    <property type="entry name" value="DNA helicase RuvA subunit, C-terminal domain"/>
    <property type="match status" value="1"/>
</dbReference>
<dbReference type="Proteomes" id="UP000032417">
    <property type="component" value="Chromosome 1"/>
</dbReference>
<dbReference type="EC" id="2.1.1.297" evidence="5"/>